<comment type="pathway">
    <text evidence="8">Protein modification; lipoprotein biosynthesis (N-acyl transfer).</text>
</comment>
<dbReference type="PANTHER" id="PTHR38686:SF1">
    <property type="entry name" value="APOLIPOPROTEIN N-ACYLTRANSFERASE"/>
    <property type="match status" value="1"/>
</dbReference>
<feature type="compositionally biased region" description="Low complexity" evidence="9">
    <location>
        <begin position="577"/>
        <end position="598"/>
    </location>
</feature>
<gene>
    <name evidence="8 11" type="primary">lnt</name>
    <name evidence="11" type="ORF">DNL40_10660</name>
</gene>
<dbReference type="Gene3D" id="3.60.110.10">
    <property type="entry name" value="Carbon-nitrogen hydrolase"/>
    <property type="match status" value="1"/>
</dbReference>
<dbReference type="GO" id="GO:0005886">
    <property type="term" value="C:plasma membrane"/>
    <property type="evidence" value="ECO:0007669"/>
    <property type="project" value="UniProtKB-SubCell"/>
</dbReference>
<evidence type="ECO:0000259" key="10">
    <source>
        <dbReference type="PROSITE" id="PS50263"/>
    </source>
</evidence>
<feature type="transmembrane region" description="Helical" evidence="8">
    <location>
        <begin position="546"/>
        <end position="567"/>
    </location>
</feature>
<evidence type="ECO:0000256" key="4">
    <source>
        <dbReference type="ARBA" id="ARBA00022692"/>
    </source>
</evidence>
<comment type="function">
    <text evidence="8">Catalyzes the phospholipid dependent N-acylation of the N-terminal cysteine of apolipoprotein, the last step in lipoprotein maturation.</text>
</comment>
<dbReference type="Pfam" id="PF00795">
    <property type="entry name" value="CN_hydrolase"/>
    <property type="match status" value="1"/>
</dbReference>
<dbReference type="GO" id="GO:0016410">
    <property type="term" value="F:N-acyltransferase activity"/>
    <property type="evidence" value="ECO:0007669"/>
    <property type="project" value="UniProtKB-UniRule"/>
</dbReference>
<organism evidence="11 12">
    <name type="scientific">Xylanimonas oleitrophica</name>
    <dbReference type="NCBI Taxonomy" id="2607479"/>
    <lineage>
        <taxon>Bacteria</taxon>
        <taxon>Bacillati</taxon>
        <taxon>Actinomycetota</taxon>
        <taxon>Actinomycetes</taxon>
        <taxon>Micrococcales</taxon>
        <taxon>Promicromonosporaceae</taxon>
        <taxon>Xylanimonas</taxon>
    </lineage>
</organism>
<dbReference type="UniPathway" id="UPA00666"/>
<dbReference type="PROSITE" id="PS50263">
    <property type="entry name" value="CN_HYDROLASE"/>
    <property type="match status" value="1"/>
</dbReference>
<feature type="domain" description="CN hydrolase" evidence="10">
    <location>
        <begin position="275"/>
        <end position="535"/>
    </location>
</feature>
<reference evidence="11 12" key="1">
    <citation type="submission" date="2018-06" db="EMBL/GenBank/DDBJ databases">
        <title>Whole genome sequencing of a novel hydrocarbon degrading bacterial strain, PW21 isolated from oil contaminated produced water sample.</title>
        <authorList>
            <person name="Nagkirti P."/>
            <person name="Shaikh A."/>
            <person name="Gowdaman V."/>
            <person name="Engineer A.E."/>
            <person name="Dagar S."/>
            <person name="Dhakephalkar P.K."/>
        </authorList>
    </citation>
    <scope>NUCLEOTIDE SEQUENCE [LARGE SCALE GENOMIC DNA]</scope>
    <source>
        <strain evidence="11 12">PW21</strain>
    </source>
</reference>
<keyword evidence="7 8" id="KW-0012">Acyltransferase</keyword>
<keyword evidence="2 8" id="KW-1003">Cell membrane</keyword>
<comment type="subcellular location">
    <subcellularLocation>
        <location evidence="1 8">Cell membrane</location>
        <topology evidence="1 8">Multi-pass membrane protein</topology>
    </subcellularLocation>
</comment>
<feature type="transmembrane region" description="Helical" evidence="8">
    <location>
        <begin position="131"/>
        <end position="153"/>
    </location>
</feature>
<feature type="region of interest" description="Disordered" evidence="9">
    <location>
        <begin position="574"/>
        <end position="598"/>
    </location>
</feature>
<protein>
    <recommendedName>
        <fullName evidence="8">Apolipoprotein N-acyltransferase</fullName>
        <shortName evidence="8">ALP N-acyltransferase</shortName>
        <ecNumber evidence="8">2.3.1.269</ecNumber>
    </recommendedName>
</protein>
<dbReference type="InterPro" id="IPR003010">
    <property type="entry name" value="C-N_Hydrolase"/>
</dbReference>
<dbReference type="AlphaFoldDB" id="A0A2W5WQ46"/>
<keyword evidence="11" id="KW-0449">Lipoprotein</keyword>
<feature type="transmembrane region" description="Helical" evidence="8">
    <location>
        <begin position="21"/>
        <end position="40"/>
    </location>
</feature>
<feature type="transmembrane region" description="Helical" evidence="8">
    <location>
        <begin position="214"/>
        <end position="234"/>
    </location>
</feature>
<evidence type="ECO:0000313" key="12">
    <source>
        <dbReference type="Proteomes" id="UP000248783"/>
    </source>
</evidence>
<dbReference type="InterPro" id="IPR045378">
    <property type="entry name" value="LNT_N"/>
</dbReference>
<keyword evidence="6 8" id="KW-0472">Membrane</keyword>
<feature type="transmembrane region" description="Helical" evidence="8">
    <location>
        <begin position="96"/>
        <end position="119"/>
    </location>
</feature>
<feature type="transmembrane region" description="Helical" evidence="8">
    <location>
        <begin position="70"/>
        <end position="90"/>
    </location>
</feature>
<evidence type="ECO:0000256" key="9">
    <source>
        <dbReference type="SAM" id="MobiDB-lite"/>
    </source>
</evidence>
<dbReference type="GO" id="GO:0042158">
    <property type="term" value="P:lipoprotein biosynthetic process"/>
    <property type="evidence" value="ECO:0007669"/>
    <property type="project" value="UniProtKB-UniRule"/>
</dbReference>
<dbReference type="PANTHER" id="PTHR38686">
    <property type="entry name" value="APOLIPOPROTEIN N-ACYLTRANSFERASE"/>
    <property type="match status" value="1"/>
</dbReference>
<evidence type="ECO:0000256" key="3">
    <source>
        <dbReference type="ARBA" id="ARBA00022679"/>
    </source>
</evidence>
<keyword evidence="5 8" id="KW-1133">Transmembrane helix</keyword>
<accession>A0A2W5WQ46</accession>
<feature type="region of interest" description="Disordered" evidence="9">
    <location>
        <begin position="239"/>
        <end position="263"/>
    </location>
</feature>
<dbReference type="EC" id="2.3.1.269" evidence="8"/>
<feature type="transmembrane region" description="Helical" evidence="8">
    <location>
        <begin position="46"/>
        <end position="63"/>
    </location>
</feature>
<evidence type="ECO:0000256" key="2">
    <source>
        <dbReference type="ARBA" id="ARBA00022475"/>
    </source>
</evidence>
<dbReference type="Pfam" id="PF20154">
    <property type="entry name" value="LNT_N"/>
    <property type="match status" value="1"/>
</dbReference>
<evidence type="ECO:0000256" key="6">
    <source>
        <dbReference type="ARBA" id="ARBA00023136"/>
    </source>
</evidence>
<dbReference type="HAMAP" id="MF_01148">
    <property type="entry name" value="Lnt"/>
    <property type="match status" value="1"/>
</dbReference>
<keyword evidence="12" id="KW-1185">Reference proteome</keyword>
<feature type="compositionally biased region" description="Low complexity" evidence="9">
    <location>
        <begin position="242"/>
        <end position="257"/>
    </location>
</feature>
<dbReference type="NCBIfam" id="TIGR00546">
    <property type="entry name" value="lnt"/>
    <property type="match status" value="1"/>
</dbReference>
<proteinExistence type="inferred from homology"/>
<keyword evidence="4 8" id="KW-0812">Transmembrane</keyword>
<comment type="catalytic activity">
    <reaction evidence="8">
        <text>N-terminal S-1,2-diacyl-sn-glyceryl-L-cysteinyl-[lipoprotein] + a glycerophospholipid = N-acyl-S-1,2-diacyl-sn-glyceryl-L-cysteinyl-[lipoprotein] + a 2-acyl-sn-glycero-3-phospholipid + H(+)</text>
        <dbReference type="Rhea" id="RHEA:48228"/>
        <dbReference type="Rhea" id="RHEA-COMP:14681"/>
        <dbReference type="Rhea" id="RHEA-COMP:14684"/>
        <dbReference type="ChEBI" id="CHEBI:15378"/>
        <dbReference type="ChEBI" id="CHEBI:136912"/>
        <dbReference type="ChEBI" id="CHEBI:140656"/>
        <dbReference type="ChEBI" id="CHEBI:140657"/>
        <dbReference type="ChEBI" id="CHEBI:140660"/>
        <dbReference type="EC" id="2.3.1.269"/>
    </reaction>
</comment>
<dbReference type="EMBL" id="QKWH01000007">
    <property type="protein sequence ID" value="PZR52813.1"/>
    <property type="molecule type" value="Genomic_DNA"/>
</dbReference>
<evidence type="ECO:0000256" key="1">
    <source>
        <dbReference type="ARBA" id="ARBA00004651"/>
    </source>
</evidence>
<evidence type="ECO:0000256" key="8">
    <source>
        <dbReference type="HAMAP-Rule" id="MF_01148"/>
    </source>
</evidence>
<name>A0A2W5WQ46_9MICO</name>
<dbReference type="InterPro" id="IPR036526">
    <property type="entry name" value="C-N_Hydrolase_sf"/>
</dbReference>
<evidence type="ECO:0000313" key="11">
    <source>
        <dbReference type="EMBL" id="PZR52813.1"/>
    </source>
</evidence>
<dbReference type="SUPFAM" id="SSF56317">
    <property type="entry name" value="Carbon-nitrogen hydrolase"/>
    <property type="match status" value="1"/>
</dbReference>
<evidence type="ECO:0000256" key="7">
    <source>
        <dbReference type="ARBA" id="ARBA00023315"/>
    </source>
</evidence>
<dbReference type="Proteomes" id="UP000248783">
    <property type="component" value="Unassembled WGS sequence"/>
</dbReference>
<keyword evidence="3 8" id="KW-0808">Transferase</keyword>
<comment type="similarity">
    <text evidence="8">Belongs to the CN hydrolase family. Apolipoprotein N-acyltransferase subfamily.</text>
</comment>
<evidence type="ECO:0000256" key="5">
    <source>
        <dbReference type="ARBA" id="ARBA00022989"/>
    </source>
</evidence>
<feature type="transmembrane region" description="Helical" evidence="8">
    <location>
        <begin position="173"/>
        <end position="202"/>
    </location>
</feature>
<dbReference type="CDD" id="cd07571">
    <property type="entry name" value="ALP_N-acyl_transferase"/>
    <property type="match status" value="1"/>
</dbReference>
<comment type="caution">
    <text evidence="11">The sequence shown here is derived from an EMBL/GenBank/DDBJ whole genome shotgun (WGS) entry which is preliminary data.</text>
</comment>
<sequence length="598" mass="62810">MTRAPSRFAYASPVPAPQTPLWASRPVTLLLAVPAGTALWAAFPDVAAWPLVLVAVALLHAALRRDTPWWNLLVGSVAGTVFFLPHLWWANEATDTVPWLALSLLEALFFGAFGVAWTWARRLPWVRGHAWAHVLAFAAVWTAVEQWRSAFPFGGFPWGRLAWTVAAAPTGRAAWLGGTVLVTFLLAAAGVLLALTASRLLAAARAPGRRAPHLLAATGAAAVAAVLVTGPQALPLPHDPATRAVPDPPVTATVPVPDRSRPVDAATATAQAGVLRVGAVQGNVNEPGLGSFANRAEVLDNHIAGTDRVAATHGAQAAPDERVDVVLWPENGSDLDPQEARDVARALDGAAERVGAPILVGAQEFPQTGGRYNVLLLWQDGDVLARYAKQHPAPFGEYIPLRSFVRLFSDQVDRVTTDMIAARNAPVVDVPVERLGRSVPLGTAICFEVAYDEIARDAVRRGAEVLVVPTNNASFGVTAESTQQLAMTRMQAISTGRAAVQISTVGVSGVITPDGTLVARTGLFTPDHLVADLPLRTDLTPAVVAGYWPGWVVAAAGALLTAAGLVLSTRSRRAARRGTTLDSGTTATTATTTGEGPA</sequence>
<dbReference type="InterPro" id="IPR004563">
    <property type="entry name" value="Apolipo_AcylTrfase"/>
</dbReference>